<evidence type="ECO:0008006" key="5">
    <source>
        <dbReference type="Google" id="ProtNLM"/>
    </source>
</evidence>
<accession>A0A2N8L2R1</accession>
<organism evidence="3 4">
    <name type="scientific">Kinneretia aquatilis</name>
    <dbReference type="NCBI Taxonomy" id="2070761"/>
    <lineage>
        <taxon>Bacteria</taxon>
        <taxon>Pseudomonadati</taxon>
        <taxon>Pseudomonadota</taxon>
        <taxon>Betaproteobacteria</taxon>
        <taxon>Burkholderiales</taxon>
        <taxon>Sphaerotilaceae</taxon>
        <taxon>Roseateles</taxon>
    </lineage>
</organism>
<dbReference type="AlphaFoldDB" id="A0A2N8L2R1"/>
<keyword evidence="4" id="KW-1185">Reference proteome</keyword>
<dbReference type="RefSeq" id="WP_102766120.1">
    <property type="nucleotide sequence ID" value="NZ_POSP01000001.1"/>
</dbReference>
<feature type="region of interest" description="Disordered" evidence="1">
    <location>
        <begin position="51"/>
        <end position="119"/>
    </location>
</feature>
<dbReference type="EMBL" id="POSP01000001">
    <property type="protein sequence ID" value="PND39986.1"/>
    <property type="molecule type" value="Genomic_DNA"/>
</dbReference>
<feature type="compositionally biased region" description="Low complexity" evidence="1">
    <location>
        <begin position="71"/>
        <end position="83"/>
    </location>
</feature>
<dbReference type="Proteomes" id="UP000235916">
    <property type="component" value="Unassembled WGS sequence"/>
</dbReference>
<evidence type="ECO:0000256" key="2">
    <source>
        <dbReference type="SAM" id="SignalP"/>
    </source>
</evidence>
<proteinExistence type="predicted"/>
<gene>
    <name evidence="3" type="ORF">C1O66_00870</name>
</gene>
<evidence type="ECO:0000313" key="3">
    <source>
        <dbReference type="EMBL" id="PND39986.1"/>
    </source>
</evidence>
<reference evidence="3 4" key="1">
    <citation type="submission" date="2018-01" db="EMBL/GenBank/DDBJ databases">
        <title>Draft genome sequence of Paucibacter aquatile CR182 isolated from freshwater of the Nakdong River.</title>
        <authorList>
            <person name="Choi A."/>
            <person name="Chung E.J."/>
        </authorList>
    </citation>
    <scope>NUCLEOTIDE SEQUENCE [LARGE SCALE GENOMIC DNA]</scope>
    <source>
        <strain evidence="3 4">CR182</strain>
    </source>
</reference>
<protein>
    <recommendedName>
        <fullName evidence="5">DUF4148 domain-containing protein</fullName>
    </recommendedName>
</protein>
<name>A0A2N8L2R1_9BURK</name>
<evidence type="ECO:0000256" key="1">
    <source>
        <dbReference type="SAM" id="MobiDB-lite"/>
    </source>
</evidence>
<evidence type="ECO:0000313" key="4">
    <source>
        <dbReference type="Proteomes" id="UP000235916"/>
    </source>
</evidence>
<dbReference type="OrthoDB" id="121460at2"/>
<feature type="chain" id="PRO_5017985075" description="DUF4148 domain-containing protein" evidence="2">
    <location>
        <begin position="32"/>
        <end position="119"/>
    </location>
</feature>
<comment type="caution">
    <text evidence="3">The sequence shown here is derived from an EMBL/GenBank/DDBJ whole genome shotgun (WGS) entry which is preliminary data.</text>
</comment>
<sequence>MNAAATMMTRKLRLSLIGTALLGLIASTAQAQTPATPRVDQRQAHQQARIAQGAASGALTAQETQRLERGQAAVQNAEAQAKADGTVTQQERRHLHRMQERKSAAIHRAKHNEKTATGQ</sequence>
<keyword evidence="2" id="KW-0732">Signal</keyword>
<feature type="signal peptide" evidence="2">
    <location>
        <begin position="1"/>
        <end position="31"/>
    </location>
</feature>